<comment type="caution">
    <text evidence="1">The sequence shown here is derived from an EMBL/GenBank/DDBJ whole genome shotgun (WGS) entry which is preliminary data.</text>
</comment>
<organism evidence="1 2">
    <name type="scientific">Parelaphostrongylus tenuis</name>
    <name type="common">Meningeal worm</name>
    <dbReference type="NCBI Taxonomy" id="148309"/>
    <lineage>
        <taxon>Eukaryota</taxon>
        <taxon>Metazoa</taxon>
        <taxon>Ecdysozoa</taxon>
        <taxon>Nematoda</taxon>
        <taxon>Chromadorea</taxon>
        <taxon>Rhabditida</taxon>
        <taxon>Rhabditina</taxon>
        <taxon>Rhabditomorpha</taxon>
        <taxon>Strongyloidea</taxon>
        <taxon>Metastrongylidae</taxon>
        <taxon>Parelaphostrongylus</taxon>
    </lineage>
</organism>
<dbReference type="AlphaFoldDB" id="A0AAD5QJ71"/>
<evidence type="ECO:0000313" key="1">
    <source>
        <dbReference type="EMBL" id="KAJ1348896.1"/>
    </source>
</evidence>
<protein>
    <submittedName>
        <fullName evidence="1">Uncharacterized protein</fullName>
    </submittedName>
</protein>
<evidence type="ECO:0000313" key="2">
    <source>
        <dbReference type="Proteomes" id="UP001196413"/>
    </source>
</evidence>
<dbReference type="EMBL" id="JAHQIW010000579">
    <property type="protein sequence ID" value="KAJ1348896.1"/>
    <property type="molecule type" value="Genomic_DNA"/>
</dbReference>
<proteinExistence type="predicted"/>
<reference evidence="1" key="1">
    <citation type="submission" date="2021-06" db="EMBL/GenBank/DDBJ databases">
        <title>Parelaphostrongylus tenuis whole genome reference sequence.</title>
        <authorList>
            <person name="Garwood T.J."/>
            <person name="Larsen P.A."/>
            <person name="Fountain-Jones N.M."/>
            <person name="Garbe J.R."/>
            <person name="Macchietto M.G."/>
            <person name="Kania S.A."/>
            <person name="Gerhold R.W."/>
            <person name="Richards J.E."/>
            <person name="Wolf T.M."/>
        </authorList>
    </citation>
    <scope>NUCLEOTIDE SEQUENCE</scope>
    <source>
        <strain evidence="1">MNPRO001-30</strain>
        <tissue evidence="1">Meninges</tissue>
    </source>
</reference>
<name>A0AAD5QJ71_PARTN</name>
<keyword evidence="2" id="KW-1185">Reference proteome</keyword>
<accession>A0AAD5QJ71</accession>
<sequence length="131" mass="14295">MDLIELISSVIPKKNDLSSKGVDTPGSYTGVSESATVLVLSARLLVVLAGGTLPVSSDDKQHCICHDVLSRKIANNDFRCSSRSCETSCGWSPMTSRGVTRNKMMSAEKNPLTVWLNVNVPSCCFFRLRRT</sequence>
<gene>
    <name evidence="1" type="ORF">KIN20_004303</name>
</gene>
<dbReference type="Proteomes" id="UP001196413">
    <property type="component" value="Unassembled WGS sequence"/>
</dbReference>